<feature type="transmembrane region" description="Helical" evidence="1">
    <location>
        <begin position="6"/>
        <end position="24"/>
    </location>
</feature>
<dbReference type="EMBL" id="JAFLWD010000012">
    <property type="protein sequence ID" value="MBO0439940.1"/>
    <property type="molecule type" value="Genomic_DNA"/>
</dbReference>
<proteinExistence type="predicted"/>
<comment type="caution">
    <text evidence="2">The sequence shown here is derived from an EMBL/GenBank/DDBJ whole genome shotgun (WGS) entry which is preliminary data.</text>
</comment>
<name>A0ABS3GYL7_9ENTE</name>
<gene>
    <name evidence="2" type="ORF">JZO69_06180</name>
</gene>
<sequence length="112" mass="13415">MDLNVLVILYFMVVVIVVLTLVIVRDKQFLRNLLTKKDIQLEEITDLKLKEVRLKHIIKMQDETISHMLISNPQYSKPLEYSKSYSLQEPELAVQEWHLDEFESMNQEYYQV</sequence>
<dbReference type="Proteomes" id="UP000664632">
    <property type="component" value="Unassembled WGS sequence"/>
</dbReference>
<protein>
    <submittedName>
        <fullName evidence="2">Uncharacterized protein</fullName>
    </submittedName>
</protein>
<keyword evidence="3" id="KW-1185">Reference proteome</keyword>
<reference evidence="2 3" key="1">
    <citation type="submission" date="2021-03" db="EMBL/GenBank/DDBJ databases">
        <title>Enterococcal diversity collection.</title>
        <authorList>
            <person name="Gilmore M.S."/>
            <person name="Schwartzman J."/>
            <person name="Van Tyne D."/>
            <person name="Martin M."/>
            <person name="Earl A.M."/>
            <person name="Manson A.L."/>
            <person name="Straub T."/>
            <person name="Salamzade R."/>
            <person name="Saavedra J."/>
            <person name="Lebreton F."/>
            <person name="Prichula J."/>
            <person name="Schaufler K."/>
            <person name="Gaca A."/>
            <person name="Sgardioli B."/>
            <person name="Wagenaar J."/>
            <person name="Strong T."/>
        </authorList>
    </citation>
    <scope>NUCLEOTIDE SEQUENCE [LARGE SCALE GENOMIC DNA]</scope>
    <source>
        <strain evidence="2 3">DIV0869a</strain>
    </source>
</reference>
<keyword evidence="1" id="KW-1133">Transmembrane helix</keyword>
<accession>A0ABS3GYL7</accession>
<dbReference type="RefSeq" id="WP_207112019.1">
    <property type="nucleotide sequence ID" value="NZ_JAFLWD010000012.1"/>
</dbReference>
<keyword evidence="1" id="KW-0472">Membrane</keyword>
<organism evidence="2 3">
    <name type="scientific">Candidatus Enterococcus ikei</name>
    <dbReference type="NCBI Taxonomy" id="2815326"/>
    <lineage>
        <taxon>Bacteria</taxon>
        <taxon>Bacillati</taxon>
        <taxon>Bacillota</taxon>
        <taxon>Bacilli</taxon>
        <taxon>Lactobacillales</taxon>
        <taxon>Enterococcaceae</taxon>
        <taxon>Enterococcus</taxon>
    </lineage>
</organism>
<evidence type="ECO:0000256" key="1">
    <source>
        <dbReference type="SAM" id="Phobius"/>
    </source>
</evidence>
<keyword evidence="1" id="KW-0812">Transmembrane</keyword>
<evidence type="ECO:0000313" key="3">
    <source>
        <dbReference type="Proteomes" id="UP000664632"/>
    </source>
</evidence>
<evidence type="ECO:0000313" key="2">
    <source>
        <dbReference type="EMBL" id="MBO0439940.1"/>
    </source>
</evidence>